<accession>A0A1D8JEQ2</accession>
<dbReference type="Gene3D" id="3.90.640.20">
    <property type="entry name" value="Heat-shock cognate protein, ATPase"/>
    <property type="match status" value="1"/>
</dbReference>
<keyword evidence="4" id="KW-1185">Reference proteome</keyword>
<dbReference type="AlphaFoldDB" id="A0A1D8JEQ2"/>
<dbReference type="InterPro" id="IPR037126">
    <property type="entry name" value="PdaC/RsiV-like_sf"/>
</dbReference>
<dbReference type="RefSeq" id="WP_075527294.1">
    <property type="nucleotide sequence ID" value="NZ_CP017560.1"/>
</dbReference>
<evidence type="ECO:0000313" key="3">
    <source>
        <dbReference type="EMBL" id="AOV07163.1"/>
    </source>
</evidence>
<dbReference type="KEGG" id="surl:BI350_06165"/>
<proteinExistence type="predicted"/>
<dbReference type="InterPro" id="IPR025303">
    <property type="entry name" value="PdaC"/>
</dbReference>
<dbReference type="Proteomes" id="UP000185746">
    <property type="component" value="Chromosome"/>
</dbReference>
<sequence length="203" mass="23556">MDFPVSIRTEKLPNTPPHVNVYYPLVYNLENQQAQQAINRAIITLLNKLLVEQNYYEPSLVELLANFEIKNNQRGILSLNLIVYSFTGGAHGMTIVKSLTFDTKTGKQYSLKELFKPNSNYVDKLSTIIDRDIIKWQVDLLEPFKSIRPDQDFYIADTSLVVYFQLYEITPYYWGFPYFPIPILDVKDIIQPNAPLDTMMAFT</sequence>
<evidence type="ECO:0000313" key="4">
    <source>
        <dbReference type="Proteomes" id="UP000185746"/>
    </source>
</evidence>
<feature type="domain" description="Deacetylase PdaC" evidence="2">
    <location>
        <begin position="19"/>
        <end position="94"/>
    </location>
</feature>
<organism evidence="3 4">
    <name type="scientific">Sporosarcina ureilytica</name>
    <dbReference type="NCBI Taxonomy" id="298596"/>
    <lineage>
        <taxon>Bacteria</taxon>
        <taxon>Bacillati</taxon>
        <taxon>Bacillota</taxon>
        <taxon>Bacilli</taxon>
        <taxon>Bacillales</taxon>
        <taxon>Caryophanaceae</taxon>
        <taxon>Sporosarcina</taxon>
    </lineage>
</organism>
<dbReference type="Pfam" id="PF13739">
    <property type="entry name" value="PdaC"/>
    <property type="match status" value="1"/>
</dbReference>
<evidence type="ECO:0008006" key="5">
    <source>
        <dbReference type="Google" id="ProtNLM"/>
    </source>
</evidence>
<dbReference type="InterPro" id="IPR021729">
    <property type="entry name" value="DUF3298"/>
</dbReference>
<feature type="domain" description="DUF3298" evidence="1">
    <location>
        <begin position="112"/>
        <end position="183"/>
    </location>
</feature>
<gene>
    <name evidence="3" type="ORF">BI350_06165</name>
</gene>
<protein>
    <recommendedName>
        <fullName evidence="5">DUF3298 domain-containing protein</fullName>
    </recommendedName>
</protein>
<reference evidence="3 4" key="1">
    <citation type="submission" date="2016-09" db="EMBL/GenBank/DDBJ databases">
        <title>Complete genome sequence of the Lysinibacillus sphaericus LMG 22257, a specie of Bacillus with ureolytic activity that can effectively biodeposit calcium carbonate.</title>
        <authorList>
            <person name="Yan W."/>
        </authorList>
    </citation>
    <scope>NUCLEOTIDE SEQUENCE [LARGE SCALE GENOMIC DNA]</scope>
    <source>
        <strain evidence="3 4">LMG 22257</strain>
    </source>
</reference>
<evidence type="ECO:0000259" key="1">
    <source>
        <dbReference type="Pfam" id="PF11738"/>
    </source>
</evidence>
<name>A0A1D8JEQ2_9BACL</name>
<evidence type="ECO:0000259" key="2">
    <source>
        <dbReference type="Pfam" id="PF13739"/>
    </source>
</evidence>
<dbReference type="Pfam" id="PF11738">
    <property type="entry name" value="DUF3298"/>
    <property type="match status" value="1"/>
</dbReference>
<dbReference type="EMBL" id="CP017560">
    <property type="protein sequence ID" value="AOV07163.1"/>
    <property type="molecule type" value="Genomic_DNA"/>
</dbReference>
<dbReference type="Gene3D" id="3.30.565.40">
    <property type="entry name" value="Fervidobacterium nodosum Rt17-B1 like"/>
    <property type="match status" value="1"/>
</dbReference>